<accession>A0A1Y3YXK1</accession>
<evidence type="ECO:0000313" key="3">
    <source>
        <dbReference type="Proteomes" id="UP000195386"/>
    </source>
</evidence>
<dbReference type="EMBL" id="NFII01000013">
    <property type="protein sequence ID" value="OUO00208.1"/>
    <property type="molecule type" value="Genomic_DNA"/>
</dbReference>
<dbReference type="AlphaFoldDB" id="A0A1Y3YXK1"/>
<feature type="region of interest" description="Disordered" evidence="1">
    <location>
        <begin position="1"/>
        <end position="26"/>
    </location>
</feature>
<comment type="caution">
    <text evidence="2">The sequence shown here is derived from an EMBL/GenBank/DDBJ whole genome shotgun (WGS) entry which is preliminary data.</text>
</comment>
<proteinExistence type="predicted"/>
<organism evidence="2 3">
    <name type="scientific">Bacteroides clarus</name>
    <dbReference type="NCBI Taxonomy" id="626929"/>
    <lineage>
        <taxon>Bacteria</taxon>
        <taxon>Pseudomonadati</taxon>
        <taxon>Bacteroidota</taxon>
        <taxon>Bacteroidia</taxon>
        <taxon>Bacteroidales</taxon>
        <taxon>Bacteroidaceae</taxon>
        <taxon>Bacteroides</taxon>
    </lineage>
</organism>
<feature type="compositionally biased region" description="Polar residues" evidence="1">
    <location>
        <begin position="7"/>
        <end position="24"/>
    </location>
</feature>
<dbReference type="Proteomes" id="UP000195386">
    <property type="component" value="Unassembled WGS sequence"/>
</dbReference>
<protein>
    <submittedName>
        <fullName evidence="2">Uncharacterized protein</fullName>
    </submittedName>
</protein>
<name>A0A1Y3YXK1_9BACE</name>
<reference evidence="3" key="1">
    <citation type="submission" date="2017-04" db="EMBL/GenBank/DDBJ databases">
        <title>Function of individual gut microbiota members based on whole genome sequencing of pure cultures obtained from chicken caecum.</title>
        <authorList>
            <person name="Medvecky M."/>
            <person name="Cejkova D."/>
            <person name="Polansky O."/>
            <person name="Karasova D."/>
            <person name="Kubasova T."/>
            <person name="Cizek A."/>
            <person name="Rychlik I."/>
        </authorList>
    </citation>
    <scope>NUCLEOTIDE SEQUENCE [LARGE SCALE GENOMIC DNA]</scope>
    <source>
        <strain evidence="3">An43</strain>
    </source>
</reference>
<gene>
    <name evidence="2" type="ORF">B5F97_13145</name>
</gene>
<evidence type="ECO:0000256" key="1">
    <source>
        <dbReference type="SAM" id="MobiDB-lite"/>
    </source>
</evidence>
<sequence>MHGKNKWLSNSSIQKKTGPNNGTKVVSKEAIRMQQTGALLWLYAWRNEAGNPTLQLYHQKSEEHEH</sequence>
<evidence type="ECO:0000313" key="2">
    <source>
        <dbReference type="EMBL" id="OUO00208.1"/>
    </source>
</evidence>